<evidence type="ECO:0000313" key="2">
    <source>
        <dbReference type="EMBL" id="TYB82803.1"/>
    </source>
</evidence>
<dbReference type="Proteomes" id="UP000322080">
    <property type="component" value="Unassembled WGS sequence"/>
</dbReference>
<protein>
    <submittedName>
        <fullName evidence="2">Uncharacterized protein</fullName>
    </submittedName>
</protein>
<name>A0A5D0RMV8_9RHOB</name>
<reference evidence="2 3" key="1">
    <citation type="submission" date="2019-08" db="EMBL/GenBank/DDBJ databases">
        <title>Identification of a novel species of the genus Boseongicola.</title>
        <authorList>
            <person name="Zhang X.-Q."/>
        </authorList>
    </citation>
    <scope>NUCLEOTIDE SEQUENCE [LARGE SCALE GENOMIC DNA]</scope>
    <source>
        <strain evidence="2 3">HY14</strain>
    </source>
</reference>
<evidence type="ECO:0000256" key="1">
    <source>
        <dbReference type="SAM" id="MobiDB-lite"/>
    </source>
</evidence>
<dbReference type="NCBIfam" id="TIGR02913">
    <property type="entry name" value="HAF_rpt"/>
    <property type="match status" value="7"/>
</dbReference>
<proteinExistence type="predicted"/>
<accession>A0A5D0RMV8</accession>
<sequence length="571" mass="56669">MSGSKQREFMGGRLVKRAKGPVGLVSVVAVTSVLGANGALAQAAGDCITPPPGGPADTEICNLGTLTGGTYSRANGVNADGSVVVGYSDTPTGSRAFRWVEGGTTGDAEMENLGTLTGGGYSFAYGVNTDGSVVVGEAGSASGTRAFRWVAGGTQMANLGTLDAGNYSVATGVNADGSVVVGSSTSSLGSRAFRWVAGGVSGDSGNLQMENLGALNGGAYSDAFGVNADGNVVVGSSGSSLGTRAFRWVAGGISGDSGNLQMENLGTLDGGSSSGALDVNADGSVVVGTSDSSLGVRAFRWAEGGSSGDSENPQMENLGTLDGGFSSAARGVNADGSVVVGYSTSSLGVRAFRWVEGGTAGDAGNPEMENLGTLTGGTYSYAHGVSADGSIVVGFSNSTAGERAFIWRGAMQDFDNLIASFPVLANDSAVAAAQQQRALGQTMGQGFLAGDGQIAMRLHGGFGHTAQNPTTVGERSTALGRSVSATVSAMPLPWACPPALPAPTLPTTALTCSPPRALPLGAATAPGALPAPACRPVPRWAGAAPRARSPAAGCWPMSTSPPDRQRCKAGA</sequence>
<gene>
    <name evidence="2" type="ORF">FVF75_01045</name>
</gene>
<keyword evidence="3" id="KW-1185">Reference proteome</keyword>
<dbReference type="AlphaFoldDB" id="A0A5D0RMV8"/>
<dbReference type="InterPro" id="IPR014262">
    <property type="entry name" value="HAF_rpt"/>
</dbReference>
<comment type="caution">
    <text evidence="2">The sequence shown here is derived from an EMBL/GenBank/DDBJ whole genome shotgun (WGS) entry which is preliminary data.</text>
</comment>
<dbReference type="EMBL" id="VSIY01000003">
    <property type="protein sequence ID" value="TYB82803.1"/>
    <property type="molecule type" value="Genomic_DNA"/>
</dbReference>
<feature type="region of interest" description="Disordered" evidence="1">
    <location>
        <begin position="548"/>
        <end position="571"/>
    </location>
</feature>
<evidence type="ECO:0000313" key="3">
    <source>
        <dbReference type="Proteomes" id="UP000322080"/>
    </source>
</evidence>
<organism evidence="2 3">
    <name type="scientific">Maritimibacter fusiformis</name>
    <dbReference type="NCBI Taxonomy" id="2603819"/>
    <lineage>
        <taxon>Bacteria</taxon>
        <taxon>Pseudomonadati</taxon>
        <taxon>Pseudomonadota</taxon>
        <taxon>Alphaproteobacteria</taxon>
        <taxon>Rhodobacterales</taxon>
        <taxon>Roseobacteraceae</taxon>
        <taxon>Maritimibacter</taxon>
    </lineage>
</organism>